<reference evidence="12" key="1">
    <citation type="submission" date="2022-04" db="EMBL/GenBank/DDBJ databases">
        <title>Hymenobacter sp. isolated from the air.</title>
        <authorList>
            <person name="Won M."/>
            <person name="Lee C.-M."/>
            <person name="Woen H.-Y."/>
            <person name="Kwon S.-W."/>
        </authorList>
    </citation>
    <scope>NUCLEOTIDE SEQUENCE</scope>
    <source>
        <strain evidence="12">5116S-3</strain>
    </source>
</reference>
<gene>
    <name evidence="12" type="ORF">MUN79_03370</name>
</gene>
<dbReference type="RefSeq" id="WP_244676384.1">
    <property type="nucleotide sequence ID" value="NZ_CP095046.1"/>
</dbReference>
<keyword evidence="9" id="KW-0472">Membrane</keyword>
<evidence type="ECO:0000256" key="6">
    <source>
        <dbReference type="ARBA" id="ARBA00022692"/>
    </source>
</evidence>
<keyword evidence="3" id="KW-0813">Transport</keyword>
<dbReference type="InterPro" id="IPR051045">
    <property type="entry name" value="TonB-dependent_transducer"/>
</dbReference>
<keyword evidence="13" id="KW-1185">Reference proteome</keyword>
<evidence type="ECO:0000256" key="1">
    <source>
        <dbReference type="ARBA" id="ARBA00004383"/>
    </source>
</evidence>
<name>A0A8T9QBW3_9BACT</name>
<dbReference type="KEGG" id="hcu:MUN79_03370"/>
<dbReference type="GO" id="GO:0015031">
    <property type="term" value="P:protein transport"/>
    <property type="evidence" value="ECO:0007669"/>
    <property type="project" value="UniProtKB-KW"/>
</dbReference>
<evidence type="ECO:0000313" key="13">
    <source>
        <dbReference type="Proteomes" id="UP000831796"/>
    </source>
</evidence>
<evidence type="ECO:0000256" key="7">
    <source>
        <dbReference type="ARBA" id="ARBA00022927"/>
    </source>
</evidence>
<sequence length="114" mass="12800">MPTPTGGIESLFAYIRQNLRYPAGATATGKVWIDFVVTKTGTITNAKVIKGLDPTLDAEALRLVQQMPVWHPGQHNKQPVDVEYTLPIRFGPEPPQEPTGRELRRQARAQRRIQ</sequence>
<organism evidence="12 13">
    <name type="scientific">Hymenobacter cellulosilyticus</name>
    <dbReference type="NCBI Taxonomy" id="2932248"/>
    <lineage>
        <taxon>Bacteria</taxon>
        <taxon>Pseudomonadati</taxon>
        <taxon>Bacteroidota</taxon>
        <taxon>Cytophagia</taxon>
        <taxon>Cytophagales</taxon>
        <taxon>Hymenobacteraceae</taxon>
        <taxon>Hymenobacter</taxon>
    </lineage>
</organism>
<dbReference type="AlphaFoldDB" id="A0A8T9QBW3"/>
<keyword evidence="5" id="KW-0997">Cell inner membrane</keyword>
<keyword evidence="8" id="KW-1133">Transmembrane helix</keyword>
<dbReference type="GO" id="GO:0031992">
    <property type="term" value="F:energy transducer activity"/>
    <property type="evidence" value="ECO:0007669"/>
    <property type="project" value="TreeGrafter"/>
</dbReference>
<evidence type="ECO:0000256" key="10">
    <source>
        <dbReference type="SAM" id="MobiDB-lite"/>
    </source>
</evidence>
<proteinExistence type="inferred from homology"/>
<evidence type="ECO:0000256" key="5">
    <source>
        <dbReference type="ARBA" id="ARBA00022519"/>
    </source>
</evidence>
<dbReference type="Proteomes" id="UP000831796">
    <property type="component" value="Chromosome"/>
</dbReference>
<accession>A0A8T9QBW3</accession>
<dbReference type="Gene3D" id="3.30.1150.10">
    <property type="match status" value="1"/>
</dbReference>
<dbReference type="InterPro" id="IPR037682">
    <property type="entry name" value="TonB_C"/>
</dbReference>
<evidence type="ECO:0000256" key="4">
    <source>
        <dbReference type="ARBA" id="ARBA00022475"/>
    </source>
</evidence>
<dbReference type="NCBIfam" id="TIGR01352">
    <property type="entry name" value="tonB_Cterm"/>
    <property type="match status" value="1"/>
</dbReference>
<feature type="region of interest" description="Disordered" evidence="10">
    <location>
        <begin position="88"/>
        <end position="114"/>
    </location>
</feature>
<keyword evidence="7" id="KW-0653">Protein transport</keyword>
<evidence type="ECO:0000256" key="8">
    <source>
        <dbReference type="ARBA" id="ARBA00022989"/>
    </source>
</evidence>
<keyword evidence="6" id="KW-0812">Transmembrane</keyword>
<evidence type="ECO:0000259" key="11">
    <source>
        <dbReference type="Pfam" id="PF03544"/>
    </source>
</evidence>
<dbReference type="InterPro" id="IPR006260">
    <property type="entry name" value="TonB/TolA_C"/>
</dbReference>
<dbReference type="EMBL" id="CP095046">
    <property type="protein sequence ID" value="UOQ73029.1"/>
    <property type="molecule type" value="Genomic_DNA"/>
</dbReference>
<keyword evidence="4" id="KW-1003">Cell membrane</keyword>
<protein>
    <submittedName>
        <fullName evidence="12">Energy transducer TonB</fullName>
    </submittedName>
</protein>
<evidence type="ECO:0000313" key="12">
    <source>
        <dbReference type="EMBL" id="UOQ73029.1"/>
    </source>
</evidence>
<dbReference type="PANTHER" id="PTHR33446">
    <property type="entry name" value="PROTEIN TONB-RELATED"/>
    <property type="match status" value="1"/>
</dbReference>
<dbReference type="SUPFAM" id="SSF74653">
    <property type="entry name" value="TolA/TonB C-terminal domain"/>
    <property type="match status" value="1"/>
</dbReference>
<evidence type="ECO:0000256" key="9">
    <source>
        <dbReference type="ARBA" id="ARBA00023136"/>
    </source>
</evidence>
<feature type="domain" description="TonB C-terminal" evidence="11">
    <location>
        <begin position="19"/>
        <end position="90"/>
    </location>
</feature>
<dbReference type="Pfam" id="PF03544">
    <property type="entry name" value="TonB_C"/>
    <property type="match status" value="1"/>
</dbReference>
<dbReference type="GO" id="GO:0098797">
    <property type="term" value="C:plasma membrane protein complex"/>
    <property type="evidence" value="ECO:0007669"/>
    <property type="project" value="TreeGrafter"/>
</dbReference>
<comment type="subcellular location">
    <subcellularLocation>
        <location evidence="1">Cell inner membrane</location>
        <topology evidence="1">Single-pass membrane protein</topology>
        <orientation evidence="1">Periplasmic side</orientation>
    </subcellularLocation>
</comment>
<dbReference type="GO" id="GO:0055085">
    <property type="term" value="P:transmembrane transport"/>
    <property type="evidence" value="ECO:0007669"/>
    <property type="project" value="InterPro"/>
</dbReference>
<evidence type="ECO:0000256" key="3">
    <source>
        <dbReference type="ARBA" id="ARBA00022448"/>
    </source>
</evidence>
<evidence type="ECO:0000256" key="2">
    <source>
        <dbReference type="ARBA" id="ARBA00006555"/>
    </source>
</evidence>
<comment type="similarity">
    <text evidence="2">Belongs to the TonB family.</text>
</comment>
<dbReference type="PANTHER" id="PTHR33446:SF2">
    <property type="entry name" value="PROTEIN TONB"/>
    <property type="match status" value="1"/>
</dbReference>